<protein>
    <submittedName>
        <fullName evidence="1">Uncharacterized protein</fullName>
    </submittedName>
</protein>
<proteinExistence type="predicted"/>
<evidence type="ECO:0000313" key="1">
    <source>
        <dbReference type="EMBL" id="GAA0617999.1"/>
    </source>
</evidence>
<accession>A0ABP3RZ63</accession>
<sequence>MASASNTFAPTRHWPPSPWPDDVLRDFLFEHGDNGPFVNDDGHLDLSAITWTLETIPTADFHTTPTGLSDAGLIEHFAQDPVHRVRASEVGRHWEDHGTWRRPPLLIDRRLLYLRAAACRSWRAEPASAS</sequence>
<organism evidence="1 2">
    <name type="scientific">Streptomyces crystallinus</name>
    <dbReference type="NCBI Taxonomy" id="68191"/>
    <lineage>
        <taxon>Bacteria</taxon>
        <taxon>Bacillati</taxon>
        <taxon>Actinomycetota</taxon>
        <taxon>Actinomycetes</taxon>
        <taxon>Kitasatosporales</taxon>
        <taxon>Streptomycetaceae</taxon>
        <taxon>Streptomyces</taxon>
    </lineage>
</organism>
<dbReference type="EMBL" id="BAAACA010000038">
    <property type="protein sequence ID" value="GAA0617999.1"/>
    <property type="molecule type" value="Genomic_DNA"/>
</dbReference>
<dbReference type="Proteomes" id="UP001500668">
    <property type="component" value="Unassembled WGS sequence"/>
</dbReference>
<name>A0ABP3RZ63_9ACTN</name>
<reference evidence="2" key="1">
    <citation type="journal article" date="2019" name="Int. J. Syst. Evol. Microbiol.">
        <title>The Global Catalogue of Microorganisms (GCM) 10K type strain sequencing project: providing services to taxonomists for standard genome sequencing and annotation.</title>
        <authorList>
            <consortium name="The Broad Institute Genomics Platform"/>
            <consortium name="The Broad Institute Genome Sequencing Center for Infectious Disease"/>
            <person name="Wu L."/>
            <person name="Ma J."/>
        </authorList>
    </citation>
    <scope>NUCLEOTIDE SEQUENCE [LARGE SCALE GENOMIC DNA]</scope>
    <source>
        <strain evidence="2">JCM 5067</strain>
    </source>
</reference>
<gene>
    <name evidence="1" type="ORF">GCM10010394_55400</name>
</gene>
<comment type="caution">
    <text evidence="1">The sequence shown here is derived from an EMBL/GenBank/DDBJ whole genome shotgun (WGS) entry which is preliminary data.</text>
</comment>
<evidence type="ECO:0000313" key="2">
    <source>
        <dbReference type="Proteomes" id="UP001500668"/>
    </source>
</evidence>
<keyword evidence="2" id="KW-1185">Reference proteome</keyword>